<evidence type="ECO:0000256" key="3">
    <source>
        <dbReference type="ARBA" id="ARBA00022490"/>
    </source>
</evidence>
<dbReference type="PANTHER" id="PTHR11579">
    <property type="entry name" value="PROTEIN-L-ISOASPARTATE O-METHYLTRANSFERASE"/>
    <property type="match status" value="1"/>
</dbReference>
<dbReference type="GO" id="GO:0005737">
    <property type="term" value="C:cytoplasm"/>
    <property type="evidence" value="ECO:0007669"/>
    <property type="project" value="UniProtKB-SubCell"/>
</dbReference>
<dbReference type="EC" id="2.1.1.77" evidence="7"/>
<evidence type="ECO:0000256" key="2">
    <source>
        <dbReference type="ARBA" id="ARBA00005369"/>
    </source>
</evidence>
<dbReference type="InterPro" id="IPR029063">
    <property type="entry name" value="SAM-dependent_MTases_sf"/>
</dbReference>
<evidence type="ECO:0000256" key="7">
    <source>
        <dbReference type="HAMAP-Rule" id="MF_00090"/>
    </source>
</evidence>
<dbReference type="AlphaFoldDB" id="A0A9D7LN92"/>
<comment type="similarity">
    <text evidence="2 7">Belongs to the methyltransferase superfamily. L-isoaspartyl/D-aspartyl protein methyltransferase family.</text>
</comment>
<evidence type="ECO:0000313" key="8">
    <source>
        <dbReference type="EMBL" id="MBK8890947.1"/>
    </source>
</evidence>
<evidence type="ECO:0000256" key="1">
    <source>
        <dbReference type="ARBA" id="ARBA00004496"/>
    </source>
</evidence>
<dbReference type="GO" id="GO:0004719">
    <property type="term" value="F:protein-L-isoaspartate (D-aspartate) O-methyltransferase activity"/>
    <property type="evidence" value="ECO:0007669"/>
    <property type="project" value="UniProtKB-UniRule"/>
</dbReference>
<keyword evidence="3 7" id="KW-0963">Cytoplasm</keyword>
<keyword evidence="6 7" id="KW-0949">S-adenosyl-L-methionine</keyword>
<comment type="subcellular location">
    <subcellularLocation>
        <location evidence="1 7">Cytoplasm</location>
    </subcellularLocation>
</comment>
<comment type="catalytic activity">
    <reaction evidence="7">
        <text>[protein]-L-isoaspartate + S-adenosyl-L-methionine = [protein]-L-isoaspartate alpha-methyl ester + S-adenosyl-L-homocysteine</text>
        <dbReference type="Rhea" id="RHEA:12705"/>
        <dbReference type="Rhea" id="RHEA-COMP:12143"/>
        <dbReference type="Rhea" id="RHEA-COMP:12144"/>
        <dbReference type="ChEBI" id="CHEBI:57856"/>
        <dbReference type="ChEBI" id="CHEBI:59789"/>
        <dbReference type="ChEBI" id="CHEBI:90596"/>
        <dbReference type="ChEBI" id="CHEBI:90598"/>
        <dbReference type="EC" id="2.1.1.77"/>
    </reaction>
</comment>
<evidence type="ECO:0000256" key="6">
    <source>
        <dbReference type="ARBA" id="ARBA00022691"/>
    </source>
</evidence>
<evidence type="ECO:0000256" key="5">
    <source>
        <dbReference type="ARBA" id="ARBA00022679"/>
    </source>
</evidence>
<gene>
    <name evidence="7" type="primary">pcm</name>
    <name evidence="8" type="ORF">IPN75_11495</name>
</gene>
<feature type="active site" evidence="7">
    <location>
        <position position="70"/>
    </location>
</feature>
<accession>A0A9D7LN92</accession>
<sequence>MFANSVQSDMLRDIEREVAYTRHEIGRDAFAPRVMAAMAAVPREQFVPESGRHLAFANGPLAIGHGQTISQPYIVALMTDLLAPRPQDSILEIGTGSGYQAAVLAELVRQVHSVEIIAALATAAGQRLARLGYDNVSVRHADGFHGWPEHAPYDGIVVTAAAPQVPPPLVEQLKPGARLVIPVGMPGGVQELKVVEKHADGSITSRNILLVAFVPLTRTATGSDRQET</sequence>
<organism evidence="8 9">
    <name type="scientific">Candidatus Dechloromonas phosphorivorans</name>
    <dbReference type="NCBI Taxonomy" id="2899244"/>
    <lineage>
        <taxon>Bacteria</taxon>
        <taxon>Pseudomonadati</taxon>
        <taxon>Pseudomonadota</taxon>
        <taxon>Betaproteobacteria</taxon>
        <taxon>Rhodocyclales</taxon>
        <taxon>Azonexaceae</taxon>
        <taxon>Dechloromonas</taxon>
    </lineage>
</organism>
<dbReference type="GO" id="GO:0032259">
    <property type="term" value="P:methylation"/>
    <property type="evidence" value="ECO:0007669"/>
    <property type="project" value="UniProtKB-KW"/>
</dbReference>
<dbReference type="Gene3D" id="3.40.50.150">
    <property type="entry name" value="Vaccinia Virus protein VP39"/>
    <property type="match status" value="1"/>
</dbReference>
<reference evidence="8" key="1">
    <citation type="submission" date="2020-10" db="EMBL/GenBank/DDBJ databases">
        <title>Connecting structure to function with the recovery of over 1000 high-quality activated sludge metagenome-assembled genomes encoding full-length rRNA genes using long-read sequencing.</title>
        <authorList>
            <person name="Singleton C.M."/>
            <person name="Petriglieri F."/>
            <person name="Kristensen J.M."/>
            <person name="Kirkegaard R.H."/>
            <person name="Michaelsen T.Y."/>
            <person name="Andersen M.H."/>
            <person name="Karst S.M."/>
            <person name="Dueholm M.S."/>
            <person name="Nielsen P.H."/>
            <person name="Albertsen M."/>
        </authorList>
    </citation>
    <scope>NUCLEOTIDE SEQUENCE</scope>
    <source>
        <strain evidence="8">OdNE_18-Q3-R46-58_BAT3C.305</strain>
    </source>
</reference>
<protein>
    <recommendedName>
        <fullName evidence="7">Protein-L-isoaspartate O-methyltransferase</fullName>
        <ecNumber evidence="7">2.1.1.77</ecNumber>
    </recommendedName>
    <alternativeName>
        <fullName evidence="7">L-isoaspartyl protein carboxyl methyltransferase</fullName>
    </alternativeName>
    <alternativeName>
        <fullName evidence="7">Protein L-isoaspartyl methyltransferase</fullName>
    </alternativeName>
    <alternativeName>
        <fullName evidence="7">Protein-beta-aspartate methyltransferase</fullName>
        <shortName evidence="7">PIMT</shortName>
    </alternativeName>
</protein>
<dbReference type="PROSITE" id="PS01279">
    <property type="entry name" value="PCMT"/>
    <property type="match status" value="1"/>
</dbReference>
<name>A0A9D7LN92_9RHOO</name>
<dbReference type="EMBL" id="JADKBR010000015">
    <property type="protein sequence ID" value="MBK8890947.1"/>
    <property type="molecule type" value="Genomic_DNA"/>
</dbReference>
<dbReference type="FunFam" id="3.40.50.150:FF:000010">
    <property type="entry name" value="Protein-L-isoaspartate O-methyltransferase"/>
    <property type="match status" value="1"/>
</dbReference>
<dbReference type="Pfam" id="PF01135">
    <property type="entry name" value="PCMT"/>
    <property type="match status" value="1"/>
</dbReference>
<comment type="caution">
    <text evidence="8">The sequence shown here is derived from an EMBL/GenBank/DDBJ whole genome shotgun (WGS) entry which is preliminary data.</text>
</comment>
<dbReference type="SUPFAM" id="SSF53335">
    <property type="entry name" value="S-adenosyl-L-methionine-dependent methyltransferases"/>
    <property type="match status" value="1"/>
</dbReference>
<dbReference type="PANTHER" id="PTHR11579:SF0">
    <property type="entry name" value="PROTEIN-L-ISOASPARTATE(D-ASPARTATE) O-METHYLTRANSFERASE"/>
    <property type="match status" value="1"/>
</dbReference>
<dbReference type="InterPro" id="IPR000682">
    <property type="entry name" value="PCMT"/>
</dbReference>
<keyword evidence="4 7" id="KW-0489">Methyltransferase</keyword>
<evidence type="ECO:0000313" key="9">
    <source>
        <dbReference type="Proteomes" id="UP000808146"/>
    </source>
</evidence>
<proteinExistence type="inferred from homology"/>
<evidence type="ECO:0000256" key="4">
    <source>
        <dbReference type="ARBA" id="ARBA00022603"/>
    </source>
</evidence>
<dbReference type="CDD" id="cd02440">
    <property type="entry name" value="AdoMet_MTases"/>
    <property type="match status" value="1"/>
</dbReference>
<dbReference type="Proteomes" id="UP000808146">
    <property type="component" value="Unassembled WGS sequence"/>
</dbReference>
<dbReference type="GO" id="GO:0030091">
    <property type="term" value="P:protein repair"/>
    <property type="evidence" value="ECO:0007669"/>
    <property type="project" value="UniProtKB-UniRule"/>
</dbReference>
<dbReference type="NCBIfam" id="TIGR00080">
    <property type="entry name" value="pimt"/>
    <property type="match status" value="1"/>
</dbReference>
<dbReference type="HAMAP" id="MF_00090">
    <property type="entry name" value="PIMT"/>
    <property type="match status" value="1"/>
</dbReference>
<comment type="function">
    <text evidence="7">Catalyzes the methyl esterification of L-isoaspartyl residues in peptides and proteins that result from spontaneous decomposition of normal L-aspartyl and L-asparaginyl residues. It plays a role in the repair and/or degradation of damaged proteins.</text>
</comment>
<dbReference type="NCBIfam" id="NF001453">
    <property type="entry name" value="PRK00312.1"/>
    <property type="match status" value="1"/>
</dbReference>
<keyword evidence="5 7" id="KW-0808">Transferase</keyword>